<gene>
    <name evidence="1" type="ORF">OCBIM_22019054mg</name>
</gene>
<protein>
    <submittedName>
        <fullName evidence="1">Uncharacterized protein</fullName>
    </submittedName>
</protein>
<name>A0A0L8HAI2_OCTBM</name>
<accession>A0A0L8HAI2</accession>
<evidence type="ECO:0000313" key="1">
    <source>
        <dbReference type="EMBL" id="KOF86197.1"/>
    </source>
</evidence>
<reference evidence="1" key="1">
    <citation type="submission" date="2015-07" db="EMBL/GenBank/DDBJ databases">
        <title>MeaNS - Measles Nucleotide Surveillance Program.</title>
        <authorList>
            <person name="Tran T."/>
            <person name="Druce J."/>
        </authorList>
    </citation>
    <scope>NUCLEOTIDE SEQUENCE</scope>
    <source>
        <strain evidence="1">UCB-OBI-ISO-001</strain>
        <tissue evidence="1">Gonad</tissue>
    </source>
</reference>
<dbReference type="AlphaFoldDB" id="A0A0L8HAI2"/>
<sequence length="52" mass="5784">MSSSCSVCSTERNFKKNLVFLAHRFSIYQGIPLSSSPLSSSEDIGILTPHFY</sequence>
<proteinExistence type="predicted"/>
<dbReference type="EMBL" id="KQ418712">
    <property type="protein sequence ID" value="KOF86197.1"/>
    <property type="molecule type" value="Genomic_DNA"/>
</dbReference>
<organism evidence="1">
    <name type="scientific">Octopus bimaculoides</name>
    <name type="common">California two-spotted octopus</name>
    <dbReference type="NCBI Taxonomy" id="37653"/>
    <lineage>
        <taxon>Eukaryota</taxon>
        <taxon>Metazoa</taxon>
        <taxon>Spiralia</taxon>
        <taxon>Lophotrochozoa</taxon>
        <taxon>Mollusca</taxon>
        <taxon>Cephalopoda</taxon>
        <taxon>Coleoidea</taxon>
        <taxon>Octopodiformes</taxon>
        <taxon>Octopoda</taxon>
        <taxon>Incirrata</taxon>
        <taxon>Octopodidae</taxon>
        <taxon>Octopus</taxon>
    </lineage>
</organism>